<dbReference type="SUPFAM" id="SSF48208">
    <property type="entry name" value="Six-hairpin glycosidases"/>
    <property type="match status" value="1"/>
</dbReference>
<evidence type="ECO:0000313" key="2">
    <source>
        <dbReference type="EMBL" id="UWZ79287.1"/>
    </source>
</evidence>
<dbReference type="Proteomes" id="UP001060414">
    <property type="component" value="Chromosome"/>
</dbReference>
<keyword evidence="3" id="KW-1185">Reference proteome</keyword>
<dbReference type="InterPro" id="IPR008928">
    <property type="entry name" value="6-hairpin_glycosidase_sf"/>
</dbReference>
<reference evidence="2" key="1">
    <citation type="journal article" date="2022" name="Environ. Microbiol.">
        <title>Geoalkalibacter halelectricus SAP #1 sp. nov. possessing extracellular electron transfer and mineral#reducing capabilities from a haloalkaline environment.</title>
        <authorList>
            <person name="Yadav S."/>
            <person name="Singh R."/>
            <person name="Sundharam S.S."/>
            <person name="Chaudhary S."/>
            <person name="Krishnamurthi S."/>
            <person name="Patil S.A."/>
        </authorList>
    </citation>
    <scope>NUCLEOTIDE SEQUENCE</scope>
    <source>
        <strain evidence="2">SAP-1</strain>
    </source>
</reference>
<keyword evidence="2" id="KW-0378">Hydrolase</keyword>
<accession>A0ABY5ZJG5</accession>
<sequence length="909" mass="102445">MAATPIQVNGAADLPVTLTVRDTAPGGRARALEPVTSGVPLPMRAGVVDPDSLVLTDDQGNVVPAQFTVLARWNGPITNETLKIRWVLVDFQADVSASGARDYVLSKIEDARSKVENPIEITEHADRFLIDTGAARFSVSRRYFNLFDQVWAGRGEGALVVDQVGRGGVVLVDGEGKRFSSLNAPPESIEVEESGPLRSVVRVRGVLRAEDGTYFAPPVNNSKDWPRFSQPYEHSFVYYNCRIHFYAGKDYVRVFFTLENNGANGRTNPEQYFAPIQAVYFDSLSLELNLAEQKPALVTSAGLQERLEKDDLLSILQNWRETDEPNRNGTLESSFAKGAFFSMRKGEEKVKEGQTHPGWLRLKGDSAEVGLAVRHYWQNFPKKIVAGPGRLRVDLWPEEGYYPHCRSEDFPEEQHDMYCRQAGRDVGLYLFDGGRHKTHEMLLAFAVPGEGTDPEALHAAVEHPLMALASPAWYSDTGGLGMIAPGGLSIGDAALDEALDRYDRLQVAMVDEDVSQNEWTINTLKTRYPARWSYTRQYRYFGWMGFGDLLWSNQTGSALHYDWPYSMLLHYLRTGHRGLFDAGVEMAKHRYDIDQYHGERRDSRGNHVWTNHMAFYELDRHSDPSIGTHAPARVSMNSHTWNGGLVLYYLLTGDRKAWEAAKANGQAAFNRLERRSLSQGCADHETRQETWPILNLVNLYRVNGDPGHLEVARNIAVNRVLYREQRAGGRGLFGAGRDCDAIDGSRQSSVMFSYAIDPLIQIHYETGDGELGELLVRMADFTKDLFLFGGDVDGEGKYRPLQSPTSWRQGDAEDDKKGEPIKNVFWADLLAYAYHLTGEVDYLHWARHVFRDAMFYYTIGGNRYIDPTRRSRISFIDGMFASSETKAHGWIGRTNQVYLHTEYTLGTDR</sequence>
<protein>
    <submittedName>
        <fullName evidence="2">Glycoside hydrolase family 127 protein</fullName>
    </submittedName>
</protein>
<organism evidence="2 3">
    <name type="scientific">Geoalkalibacter halelectricus</name>
    <dbReference type="NCBI Taxonomy" id="2847045"/>
    <lineage>
        <taxon>Bacteria</taxon>
        <taxon>Pseudomonadati</taxon>
        <taxon>Thermodesulfobacteriota</taxon>
        <taxon>Desulfuromonadia</taxon>
        <taxon>Desulfuromonadales</taxon>
        <taxon>Geoalkalibacteraceae</taxon>
        <taxon>Geoalkalibacter</taxon>
    </lineage>
</organism>
<feature type="region of interest" description="Disordered" evidence="1">
    <location>
        <begin position="797"/>
        <end position="816"/>
    </location>
</feature>
<dbReference type="EMBL" id="CP092109">
    <property type="protein sequence ID" value="UWZ79287.1"/>
    <property type="molecule type" value="Genomic_DNA"/>
</dbReference>
<proteinExistence type="predicted"/>
<dbReference type="GO" id="GO:0016787">
    <property type="term" value="F:hydrolase activity"/>
    <property type="evidence" value="ECO:0007669"/>
    <property type="project" value="UniProtKB-KW"/>
</dbReference>
<name>A0ABY5ZJG5_9BACT</name>
<dbReference type="RefSeq" id="WP_260747643.1">
    <property type="nucleotide sequence ID" value="NZ_CP092109.1"/>
</dbReference>
<evidence type="ECO:0000313" key="3">
    <source>
        <dbReference type="Proteomes" id="UP001060414"/>
    </source>
</evidence>
<evidence type="ECO:0000256" key="1">
    <source>
        <dbReference type="SAM" id="MobiDB-lite"/>
    </source>
</evidence>
<gene>
    <name evidence="2" type="ORF">L9S41_16630</name>
</gene>